<evidence type="ECO:0000256" key="1">
    <source>
        <dbReference type="SAM" id="MobiDB-lite"/>
    </source>
</evidence>
<dbReference type="AlphaFoldDB" id="A0A4Z2IQV2"/>
<proteinExistence type="predicted"/>
<feature type="compositionally biased region" description="Polar residues" evidence="1">
    <location>
        <begin position="1"/>
        <end position="13"/>
    </location>
</feature>
<dbReference type="OrthoDB" id="5957963at2759"/>
<name>A0A4Z2IQV2_9TELE</name>
<organism evidence="2 3">
    <name type="scientific">Liparis tanakae</name>
    <name type="common">Tanaka's snailfish</name>
    <dbReference type="NCBI Taxonomy" id="230148"/>
    <lineage>
        <taxon>Eukaryota</taxon>
        <taxon>Metazoa</taxon>
        <taxon>Chordata</taxon>
        <taxon>Craniata</taxon>
        <taxon>Vertebrata</taxon>
        <taxon>Euteleostomi</taxon>
        <taxon>Actinopterygii</taxon>
        <taxon>Neopterygii</taxon>
        <taxon>Teleostei</taxon>
        <taxon>Neoteleostei</taxon>
        <taxon>Acanthomorphata</taxon>
        <taxon>Eupercaria</taxon>
        <taxon>Perciformes</taxon>
        <taxon>Cottioidei</taxon>
        <taxon>Cottales</taxon>
        <taxon>Liparidae</taxon>
        <taxon>Liparis</taxon>
    </lineage>
</organism>
<reference evidence="2 3" key="1">
    <citation type="submission" date="2019-03" db="EMBL/GenBank/DDBJ databases">
        <title>First draft genome of Liparis tanakae, snailfish: a comprehensive survey of snailfish specific genes.</title>
        <authorList>
            <person name="Kim W."/>
            <person name="Song I."/>
            <person name="Jeong J.-H."/>
            <person name="Kim D."/>
            <person name="Kim S."/>
            <person name="Ryu S."/>
            <person name="Song J.Y."/>
            <person name="Lee S.K."/>
        </authorList>
    </citation>
    <scope>NUCLEOTIDE SEQUENCE [LARGE SCALE GENOMIC DNA]</scope>
    <source>
        <tissue evidence="2">Muscle</tissue>
    </source>
</reference>
<comment type="caution">
    <text evidence="2">The sequence shown here is derived from an EMBL/GenBank/DDBJ whole genome shotgun (WGS) entry which is preliminary data.</text>
</comment>
<accession>A0A4Z2IQV2</accession>
<evidence type="ECO:0000313" key="3">
    <source>
        <dbReference type="Proteomes" id="UP000314294"/>
    </source>
</evidence>
<dbReference type="EMBL" id="SRLO01000056">
    <property type="protein sequence ID" value="TNN80157.1"/>
    <property type="molecule type" value="Genomic_DNA"/>
</dbReference>
<gene>
    <name evidence="2" type="ORF">EYF80_009482</name>
</gene>
<dbReference type="Proteomes" id="UP000314294">
    <property type="component" value="Unassembled WGS sequence"/>
</dbReference>
<feature type="region of interest" description="Disordered" evidence="1">
    <location>
        <begin position="1"/>
        <end position="26"/>
    </location>
</feature>
<protein>
    <submittedName>
        <fullName evidence="2">Uncharacterized protein</fullName>
    </submittedName>
</protein>
<evidence type="ECO:0000313" key="2">
    <source>
        <dbReference type="EMBL" id="TNN80157.1"/>
    </source>
</evidence>
<sequence>MTNIKSTVDSSRTSSRKQKTGYCRPSSLNRSSFTVRLMFCRQALMQPIFVPLGASSRVYDCILLENKEDIMWRLSTNK</sequence>
<keyword evidence="3" id="KW-1185">Reference proteome</keyword>